<evidence type="ECO:0000313" key="2">
    <source>
        <dbReference type="EMBL" id="SVC42142.1"/>
    </source>
</evidence>
<dbReference type="EMBL" id="UINC01090314">
    <property type="protein sequence ID" value="SVC42142.1"/>
    <property type="molecule type" value="Genomic_DNA"/>
</dbReference>
<feature type="transmembrane region" description="Helical" evidence="1">
    <location>
        <begin position="79"/>
        <end position="97"/>
    </location>
</feature>
<accession>A0A382M457</accession>
<protein>
    <submittedName>
        <fullName evidence="2">Uncharacterized protein</fullName>
    </submittedName>
</protein>
<feature type="transmembrane region" description="Helical" evidence="1">
    <location>
        <begin position="41"/>
        <end position="59"/>
    </location>
</feature>
<gene>
    <name evidence="2" type="ORF">METZ01_LOCUS294996</name>
</gene>
<sequence>MASLRGNKTWIDWWRLSQLFRSIAPDDGSQRSRIRFMERNTVLPVKVVYFLVLIFYLYFGEWPEMDADRVRWTLLRTIQWFFIFCLIVNVAIGVMLIR</sequence>
<name>A0A382M457_9ZZZZ</name>
<proteinExistence type="predicted"/>
<organism evidence="2">
    <name type="scientific">marine metagenome</name>
    <dbReference type="NCBI Taxonomy" id="408172"/>
    <lineage>
        <taxon>unclassified sequences</taxon>
        <taxon>metagenomes</taxon>
        <taxon>ecological metagenomes</taxon>
    </lineage>
</organism>
<feature type="non-terminal residue" evidence="2">
    <location>
        <position position="98"/>
    </location>
</feature>
<keyword evidence="1" id="KW-1133">Transmembrane helix</keyword>
<keyword evidence="1" id="KW-0812">Transmembrane</keyword>
<dbReference type="AlphaFoldDB" id="A0A382M457"/>
<keyword evidence="1" id="KW-0472">Membrane</keyword>
<evidence type="ECO:0000256" key="1">
    <source>
        <dbReference type="SAM" id="Phobius"/>
    </source>
</evidence>
<reference evidence="2" key="1">
    <citation type="submission" date="2018-05" db="EMBL/GenBank/DDBJ databases">
        <authorList>
            <person name="Lanie J.A."/>
            <person name="Ng W.-L."/>
            <person name="Kazmierczak K.M."/>
            <person name="Andrzejewski T.M."/>
            <person name="Davidsen T.M."/>
            <person name="Wayne K.J."/>
            <person name="Tettelin H."/>
            <person name="Glass J.I."/>
            <person name="Rusch D."/>
            <person name="Podicherti R."/>
            <person name="Tsui H.-C.T."/>
            <person name="Winkler M.E."/>
        </authorList>
    </citation>
    <scope>NUCLEOTIDE SEQUENCE</scope>
</reference>